<dbReference type="EMBL" id="CAJOBP010046524">
    <property type="protein sequence ID" value="CAF4792180.1"/>
    <property type="molecule type" value="Genomic_DNA"/>
</dbReference>
<reference evidence="2" key="1">
    <citation type="submission" date="2021-02" db="EMBL/GenBank/DDBJ databases">
        <authorList>
            <person name="Nowell W R."/>
        </authorList>
    </citation>
    <scope>NUCLEOTIDE SEQUENCE</scope>
</reference>
<dbReference type="AlphaFoldDB" id="A0A821NPB0"/>
<organism evidence="2 3">
    <name type="scientific">Rotaria socialis</name>
    <dbReference type="NCBI Taxonomy" id="392032"/>
    <lineage>
        <taxon>Eukaryota</taxon>
        <taxon>Metazoa</taxon>
        <taxon>Spiralia</taxon>
        <taxon>Gnathifera</taxon>
        <taxon>Rotifera</taxon>
        <taxon>Eurotatoria</taxon>
        <taxon>Bdelloidea</taxon>
        <taxon>Philodinida</taxon>
        <taxon>Philodinidae</taxon>
        <taxon>Rotaria</taxon>
    </lineage>
</organism>
<name>A0A821NPB0_9BILA</name>
<protein>
    <submittedName>
        <fullName evidence="2">Uncharacterized protein</fullName>
    </submittedName>
</protein>
<feature type="compositionally biased region" description="Basic and acidic residues" evidence="1">
    <location>
        <begin position="103"/>
        <end position="115"/>
    </location>
</feature>
<gene>
    <name evidence="2" type="ORF">UJA718_LOCUS40889</name>
</gene>
<comment type="caution">
    <text evidence="2">The sequence shown here is derived from an EMBL/GenBank/DDBJ whole genome shotgun (WGS) entry which is preliminary data.</text>
</comment>
<evidence type="ECO:0000256" key="1">
    <source>
        <dbReference type="SAM" id="MobiDB-lite"/>
    </source>
</evidence>
<evidence type="ECO:0000313" key="2">
    <source>
        <dbReference type="EMBL" id="CAF4792180.1"/>
    </source>
</evidence>
<keyword evidence="3" id="KW-1185">Reference proteome</keyword>
<proteinExistence type="predicted"/>
<dbReference type="Proteomes" id="UP000663873">
    <property type="component" value="Unassembled WGS sequence"/>
</dbReference>
<accession>A0A821NPB0</accession>
<evidence type="ECO:0000313" key="3">
    <source>
        <dbReference type="Proteomes" id="UP000663873"/>
    </source>
</evidence>
<sequence length="151" mass="17860">MQKREADIDEPTYHHHAILSGDYYMFDTPESATSLIQTDRHLIESQNLISLLDVFDWKTQDYLNSDQLLAKSSRIRDKTNEREDDVADNRTLLHQFWNASKMEQNKRKESKHETHNPSVSNTENIPHRIDLSSIMMFFQLKQNSDKIRRAL</sequence>
<feature type="non-terminal residue" evidence="2">
    <location>
        <position position="151"/>
    </location>
</feature>
<feature type="region of interest" description="Disordered" evidence="1">
    <location>
        <begin position="102"/>
        <end position="124"/>
    </location>
</feature>